<dbReference type="PANTHER" id="PTHR42845:SF1">
    <property type="entry name" value="HYDROGENASE SMALL SUBUNIT"/>
    <property type="match status" value="1"/>
</dbReference>
<feature type="domain" description="NADH:ubiquinone oxidoreductase-like 20kDa subunit" evidence="2">
    <location>
        <begin position="21"/>
        <end position="150"/>
    </location>
</feature>
<dbReference type="InterPro" id="IPR006137">
    <property type="entry name" value="NADH_UbQ_OxRdtase-like_20kDa"/>
</dbReference>
<sequence length="168" mass="19007">MPKLIVGWFTFTCSEDSTMLMIEALNAHWQDWTKKIDFKYANVFRNSPPLGPMDVAFVEGAISSIKQAEKLKQIRSLAKTLVAIGACAVTGHPSAQRNLFNPDQQAAIKPILEKFSYNDKVQKLSDLVTVDHQIPGCPMDESRFVELINKFVDEFKLKMQNEKLKTTT</sequence>
<keyword evidence="1" id="KW-0560">Oxidoreductase</keyword>
<dbReference type="EMBL" id="MNXQ01000044">
    <property type="protein sequence ID" value="OIP03241.1"/>
    <property type="molecule type" value="Genomic_DNA"/>
</dbReference>
<dbReference type="Pfam" id="PF01058">
    <property type="entry name" value="Oxidored_q6"/>
    <property type="match status" value="1"/>
</dbReference>
<dbReference type="Proteomes" id="UP000183605">
    <property type="component" value="Unassembled WGS sequence"/>
</dbReference>
<dbReference type="InterPro" id="IPR051349">
    <property type="entry name" value="Hydrogenase_assoc-protein"/>
</dbReference>
<dbReference type="InterPro" id="IPR037024">
    <property type="entry name" value="NiFe_Hase_small_N_sf"/>
</dbReference>
<comment type="caution">
    <text evidence="3">The sequence shown here is derived from an EMBL/GenBank/DDBJ whole genome shotgun (WGS) entry which is preliminary data.</text>
</comment>
<organism evidence="3 4">
    <name type="scientific">Candidatus Beckwithbacteria bacterium CG2_30_44_31</name>
    <dbReference type="NCBI Taxonomy" id="1805035"/>
    <lineage>
        <taxon>Bacteria</taxon>
        <taxon>Candidatus Beckwithiibacteriota</taxon>
    </lineage>
</organism>
<dbReference type="SUPFAM" id="SSF56770">
    <property type="entry name" value="HydA/Nqo6-like"/>
    <property type="match status" value="1"/>
</dbReference>
<dbReference type="GO" id="GO:0051536">
    <property type="term" value="F:iron-sulfur cluster binding"/>
    <property type="evidence" value="ECO:0007669"/>
    <property type="project" value="InterPro"/>
</dbReference>
<dbReference type="PANTHER" id="PTHR42845">
    <property type="entry name" value="COENZYME F420-REDUCING HYDROGENASE, GAMMA SUBUNIT"/>
    <property type="match status" value="1"/>
</dbReference>
<dbReference type="AlphaFoldDB" id="A0A1J5AXE8"/>
<reference evidence="3 4" key="1">
    <citation type="journal article" date="2016" name="Environ. Microbiol.">
        <title>Genomic resolution of a cold subsurface aquifer community provides metabolic insights for novel microbes adapted to high CO concentrations.</title>
        <authorList>
            <person name="Probst A.J."/>
            <person name="Castelle C.J."/>
            <person name="Singh A."/>
            <person name="Brown C.T."/>
            <person name="Anantharaman K."/>
            <person name="Sharon I."/>
            <person name="Hug L.A."/>
            <person name="Burstein D."/>
            <person name="Emerson J.B."/>
            <person name="Thomas B.C."/>
            <person name="Banfield J.F."/>
        </authorList>
    </citation>
    <scope>NUCLEOTIDE SEQUENCE [LARGE SCALE GENOMIC DNA]</scope>
    <source>
        <strain evidence="3">CG2_30_44_31</strain>
    </source>
</reference>
<gene>
    <name evidence="3" type="ORF">AUK18_02405</name>
</gene>
<evidence type="ECO:0000256" key="1">
    <source>
        <dbReference type="ARBA" id="ARBA00023002"/>
    </source>
</evidence>
<accession>A0A1J5AXE8</accession>
<protein>
    <recommendedName>
        <fullName evidence="2">NADH:ubiquinone oxidoreductase-like 20kDa subunit domain-containing protein</fullName>
    </recommendedName>
</protein>
<evidence type="ECO:0000259" key="2">
    <source>
        <dbReference type="Pfam" id="PF01058"/>
    </source>
</evidence>
<evidence type="ECO:0000313" key="4">
    <source>
        <dbReference type="Proteomes" id="UP000183605"/>
    </source>
</evidence>
<dbReference type="Gene3D" id="3.40.50.700">
    <property type="entry name" value="NADH:ubiquinone oxidoreductase-like, 20kDa subunit"/>
    <property type="match status" value="1"/>
</dbReference>
<dbReference type="GO" id="GO:0016491">
    <property type="term" value="F:oxidoreductase activity"/>
    <property type="evidence" value="ECO:0007669"/>
    <property type="project" value="UniProtKB-KW"/>
</dbReference>
<proteinExistence type="predicted"/>
<name>A0A1J5AXE8_9BACT</name>
<evidence type="ECO:0000313" key="3">
    <source>
        <dbReference type="EMBL" id="OIP03241.1"/>
    </source>
</evidence>